<feature type="transmembrane region" description="Helical" evidence="8">
    <location>
        <begin position="6"/>
        <end position="25"/>
    </location>
</feature>
<keyword evidence="5 8" id="KW-1133">Transmembrane helix</keyword>
<feature type="transmembrane region" description="Helical" evidence="8">
    <location>
        <begin position="212"/>
        <end position="233"/>
    </location>
</feature>
<gene>
    <name evidence="9" type="ORF">FY036_15280</name>
</gene>
<feature type="transmembrane region" description="Helical" evidence="8">
    <location>
        <begin position="291"/>
        <end position="313"/>
    </location>
</feature>
<accession>A0A5D4GWK6</accession>
<reference evidence="9 10" key="1">
    <citation type="submission" date="2019-08" db="EMBL/GenBank/DDBJ databases">
        <authorList>
            <person name="Seo Y.L."/>
        </authorList>
    </citation>
    <scope>NUCLEOTIDE SEQUENCE [LARGE SCALE GENOMIC DNA]</scope>
    <source>
        <strain evidence="9 10">MaA-C15</strain>
    </source>
</reference>
<evidence type="ECO:0000256" key="3">
    <source>
        <dbReference type="ARBA" id="ARBA00022679"/>
    </source>
</evidence>
<evidence type="ECO:0000256" key="2">
    <source>
        <dbReference type="ARBA" id="ARBA00022475"/>
    </source>
</evidence>
<feature type="transmembrane region" description="Helical" evidence="8">
    <location>
        <begin position="126"/>
        <end position="144"/>
    </location>
</feature>
<dbReference type="Pfam" id="PF00953">
    <property type="entry name" value="Glycos_transf_4"/>
    <property type="match status" value="1"/>
</dbReference>
<evidence type="ECO:0000313" key="10">
    <source>
        <dbReference type="Proteomes" id="UP000323258"/>
    </source>
</evidence>
<keyword evidence="6 8" id="KW-0472">Membrane</keyword>
<feature type="transmembrane region" description="Helical" evidence="8">
    <location>
        <begin position="156"/>
        <end position="175"/>
    </location>
</feature>
<feature type="transmembrane region" description="Helical" evidence="8">
    <location>
        <begin position="181"/>
        <end position="200"/>
    </location>
</feature>
<feature type="transmembrane region" description="Helical" evidence="8">
    <location>
        <begin position="99"/>
        <end position="120"/>
    </location>
</feature>
<dbReference type="GO" id="GO:0009103">
    <property type="term" value="P:lipopolysaccharide biosynthetic process"/>
    <property type="evidence" value="ECO:0007669"/>
    <property type="project" value="TreeGrafter"/>
</dbReference>
<feature type="transmembrane region" description="Helical" evidence="8">
    <location>
        <begin position="239"/>
        <end position="261"/>
    </location>
</feature>
<keyword evidence="10" id="KW-1185">Reference proteome</keyword>
<sequence>MPNIYAHILNAFLASVLLIEIMRWLAPQLQLVDLPDARKRHDGEIPLCGGLAIFTAFMLTGIGFGPRYGIPWNMETGLGLLVLIGLADDRWQLRATTRLMAEFGAALLLVTAAGPFLLNLGTFLDVQFLLAPIVGMTLAVVFLVGTVNSINMLDGIDGLAGASTGAALFWLALIADRLGEMDLMLQALTLLAATIGFLVFNMRHPWRVRASVFLGDAGSHMLGAALAYFVIRLSTGENGMAFVTALWILVLPLTDTLSLMVRRTWAGKSALAPDRQHLHHLLVDRGLSHTVTAALLAGASTLCGAIGYLGFVAGIADSTMAIGLMIPVLLHCIVVWALSGNSARAGVRLYGQPRIPSIGDGQ</sequence>
<feature type="binding site" evidence="7">
    <location>
        <position position="216"/>
    </location>
    <ligand>
        <name>Mg(2+)</name>
        <dbReference type="ChEBI" id="CHEBI:18420"/>
    </ligand>
</feature>
<proteinExistence type="predicted"/>
<organism evidence="9 10">
    <name type="scientific">Neoaquamicrobium microcysteis</name>
    <dbReference type="NCBI Taxonomy" id="2682781"/>
    <lineage>
        <taxon>Bacteria</taxon>
        <taxon>Pseudomonadati</taxon>
        <taxon>Pseudomonadota</taxon>
        <taxon>Alphaproteobacteria</taxon>
        <taxon>Hyphomicrobiales</taxon>
        <taxon>Phyllobacteriaceae</taxon>
        <taxon>Neoaquamicrobium</taxon>
    </lineage>
</organism>
<keyword evidence="4 8" id="KW-0812">Transmembrane</keyword>
<evidence type="ECO:0000256" key="5">
    <source>
        <dbReference type="ARBA" id="ARBA00022989"/>
    </source>
</evidence>
<dbReference type="GO" id="GO:0071555">
    <property type="term" value="P:cell wall organization"/>
    <property type="evidence" value="ECO:0007669"/>
    <property type="project" value="TreeGrafter"/>
</dbReference>
<dbReference type="GO" id="GO:0016780">
    <property type="term" value="F:phosphotransferase activity, for other substituted phosphate groups"/>
    <property type="evidence" value="ECO:0007669"/>
    <property type="project" value="InterPro"/>
</dbReference>
<evidence type="ECO:0000256" key="6">
    <source>
        <dbReference type="ARBA" id="ARBA00023136"/>
    </source>
</evidence>
<protein>
    <submittedName>
        <fullName evidence="9">Undecaprenyl/decaprenyl-phosphate alpha-N-acetylglucosaminyl 1-phosphate transferase</fullName>
    </submittedName>
</protein>
<dbReference type="InterPro" id="IPR000715">
    <property type="entry name" value="Glycosyl_transferase_4"/>
</dbReference>
<evidence type="ECO:0000256" key="7">
    <source>
        <dbReference type="PIRSR" id="PIRSR600715-1"/>
    </source>
</evidence>
<feature type="transmembrane region" description="Helical" evidence="8">
    <location>
        <begin position="45"/>
        <end position="64"/>
    </location>
</feature>
<feature type="binding site" evidence="7">
    <location>
        <position position="151"/>
    </location>
    <ligand>
        <name>Mg(2+)</name>
        <dbReference type="ChEBI" id="CHEBI:18420"/>
    </ligand>
</feature>
<dbReference type="EMBL" id="VSZS01000064">
    <property type="protein sequence ID" value="TYR31625.1"/>
    <property type="molecule type" value="Genomic_DNA"/>
</dbReference>
<dbReference type="GO" id="GO:0005886">
    <property type="term" value="C:plasma membrane"/>
    <property type="evidence" value="ECO:0007669"/>
    <property type="project" value="UniProtKB-SubCell"/>
</dbReference>
<feature type="transmembrane region" description="Helical" evidence="8">
    <location>
        <begin position="319"/>
        <end position="338"/>
    </location>
</feature>
<evidence type="ECO:0000256" key="1">
    <source>
        <dbReference type="ARBA" id="ARBA00004651"/>
    </source>
</evidence>
<dbReference type="PANTHER" id="PTHR22926">
    <property type="entry name" value="PHOSPHO-N-ACETYLMURAMOYL-PENTAPEPTIDE-TRANSFERASE"/>
    <property type="match status" value="1"/>
</dbReference>
<dbReference type="AlphaFoldDB" id="A0A5D4GWK6"/>
<dbReference type="GO" id="GO:0044038">
    <property type="term" value="P:cell wall macromolecule biosynthetic process"/>
    <property type="evidence" value="ECO:0007669"/>
    <property type="project" value="TreeGrafter"/>
</dbReference>
<dbReference type="OrthoDB" id="9783652at2"/>
<reference evidence="9 10" key="2">
    <citation type="submission" date="2019-09" db="EMBL/GenBank/DDBJ databases">
        <title>Mesorhizobium sp. MaA-C15 isolated from Microcystis aeruginosa.</title>
        <authorList>
            <person name="Jeong S.E."/>
            <person name="Jin H.M."/>
            <person name="Jeon C.O."/>
        </authorList>
    </citation>
    <scope>NUCLEOTIDE SEQUENCE [LARGE SCALE GENOMIC DNA]</scope>
    <source>
        <strain evidence="9 10">MaA-C15</strain>
    </source>
</reference>
<keyword evidence="3 9" id="KW-0808">Transferase</keyword>
<dbReference type="Proteomes" id="UP000323258">
    <property type="component" value="Unassembled WGS sequence"/>
</dbReference>
<feature type="transmembrane region" description="Helical" evidence="8">
    <location>
        <begin position="70"/>
        <end position="87"/>
    </location>
</feature>
<keyword evidence="2" id="KW-1003">Cell membrane</keyword>
<dbReference type="RefSeq" id="WP_148915596.1">
    <property type="nucleotide sequence ID" value="NZ_VSZS01000064.1"/>
</dbReference>
<comment type="caution">
    <text evidence="9">The sequence shown here is derived from an EMBL/GenBank/DDBJ whole genome shotgun (WGS) entry which is preliminary data.</text>
</comment>
<dbReference type="CDD" id="cd06853">
    <property type="entry name" value="GT_WecA_like"/>
    <property type="match status" value="1"/>
</dbReference>
<keyword evidence="7" id="KW-0479">Metal-binding</keyword>
<evidence type="ECO:0000256" key="8">
    <source>
        <dbReference type="SAM" id="Phobius"/>
    </source>
</evidence>
<comment type="subcellular location">
    <subcellularLocation>
        <location evidence="1">Cell membrane</location>
        <topology evidence="1">Multi-pass membrane protein</topology>
    </subcellularLocation>
</comment>
<keyword evidence="7" id="KW-0460">Magnesium</keyword>
<evidence type="ECO:0000313" key="9">
    <source>
        <dbReference type="EMBL" id="TYR31625.1"/>
    </source>
</evidence>
<dbReference type="PANTHER" id="PTHR22926:SF3">
    <property type="entry name" value="UNDECAPRENYL-PHOSPHATE ALPHA-N-ACETYLGLUCOSAMINYL 1-PHOSPHATE TRANSFERASE"/>
    <property type="match status" value="1"/>
</dbReference>
<comment type="cofactor">
    <cofactor evidence="7">
        <name>Mg(2+)</name>
        <dbReference type="ChEBI" id="CHEBI:18420"/>
    </cofactor>
</comment>
<evidence type="ECO:0000256" key="4">
    <source>
        <dbReference type="ARBA" id="ARBA00022692"/>
    </source>
</evidence>
<dbReference type="GO" id="GO:0046872">
    <property type="term" value="F:metal ion binding"/>
    <property type="evidence" value="ECO:0007669"/>
    <property type="project" value="UniProtKB-KW"/>
</dbReference>
<name>A0A5D4GWK6_9HYPH</name>